<evidence type="ECO:0000313" key="2">
    <source>
        <dbReference type="Proteomes" id="UP000838756"/>
    </source>
</evidence>
<comment type="caution">
    <text evidence="1">The sequence shown here is derived from an EMBL/GenBank/DDBJ whole genome shotgun (WGS) entry which is preliminary data.</text>
</comment>
<name>A0A8S4QUH6_9NEOP</name>
<dbReference type="AlphaFoldDB" id="A0A8S4QUH6"/>
<keyword evidence="2" id="KW-1185">Reference proteome</keyword>
<dbReference type="Proteomes" id="UP000838756">
    <property type="component" value="Unassembled WGS sequence"/>
</dbReference>
<dbReference type="EMBL" id="CAKXAJ010020415">
    <property type="protein sequence ID" value="CAH2222073.1"/>
    <property type="molecule type" value="Genomic_DNA"/>
</dbReference>
<sequence length="98" mass="11197">MKSTFGVSLRNQIRNEEIRRRTRVTVIAQPVAKLKWEWAGHIARRTYGCRGPKVLEWRPRTATRSVVTPTLRGAWMAPNESLGAAAPAKDRWNSLKKT</sequence>
<proteinExistence type="predicted"/>
<evidence type="ECO:0000313" key="1">
    <source>
        <dbReference type="EMBL" id="CAH2222073.1"/>
    </source>
</evidence>
<organism evidence="1 2">
    <name type="scientific">Pararge aegeria aegeria</name>
    <dbReference type="NCBI Taxonomy" id="348720"/>
    <lineage>
        <taxon>Eukaryota</taxon>
        <taxon>Metazoa</taxon>
        <taxon>Ecdysozoa</taxon>
        <taxon>Arthropoda</taxon>
        <taxon>Hexapoda</taxon>
        <taxon>Insecta</taxon>
        <taxon>Pterygota</taxon>
        <taxon>Neoptera</taxon>
        <taxon>Endopterygota</taxon>
        <taxon>Lepidoptera</taxon>
        <taxon>Glossata</taxon>
        <taxon>Ditrysia</taxon>
        <taxon>Papilionoidea</taxon>
        <taxon>Nymphalidae</taxon>
        <taxon>Satyrinae</taxon>
        <taxon>Satyrini</taxon>
        <taxon>Parargina</taxon>
        <taxon>Pararge</taxon>
    </lineage>
</organism>
<gene>
    <name evidence="1" type="primary">jg25697</name>
    <name evidence="1" type="ORF">PAEG_LOCUS6735</name>
</gene>
<protein>
    <submittedName>
        <fullName evidence="1">Jg25697 protein</fullName>
    </submittedName>
</protein>
<accession>A0A8S4QUH6</accession>
<dbReference type="OrthoDB" id="407509at2759"/>
<reference evidence="1" key="1">
    <citation type="submission" date="2022-03" db="EMBL/GenBank/DDBJ databases">
        <authorList>
            <person name="Lindestad O."/>
        </authorList>
    </citation>
    <scope>NUCLEOTIDE SEQUENCE</scope>
</reference>